<dbReference type="InterPro" id="IPR036388">
    <property type="entry name" value="WH-like_DNA-bd_sf"/>
</dbReference>
<dbReference type="InterPro" id="IPR036390">
    <property type="entry name" value="WH_DNA-bd_sf"/>
</dbReference>
<evidence type="ECO:0000313" key="3">
    <source>
        <dbReference type="EMBL" id="KAB7504880.1"/>
    </source>
</evidence>
<accession>A0A5N5TIM0</accession>
<feature type="compositionally biased region" description="Basic and acidic residues" evidence="1">
    <location>
        <begin position="1"/>
        <end position="19"/>
    </location>
</feature>
<dbReference type="Proteomes" id="UP000326759">
    <property type="component" value="Unassembled WGS sequence"/>
</dbReference>
<organism evidence="3 4">
    <name type="scientific">Armadillidium nasatum</name>
    <dbReference type="NCBI Taxonomy" id="96803"/>
    <lineage>
        <taxon>Eukaryota</taxon>
        <taxon>Metazoa</taxon>
        <taxon>Ecdysozoa</taxon>
        <taxon>Arthropoda</taxon>
        <taxon>Crustacea</taxon>
        <taxon>Multicrustacea</taxon>
        <taxon>Malacostraca</taxon>
        <taxon>Eumalacostraca</taxon>
        <taxon>Peracarida</taxon>
        <taxon>Isopoda</taxon>
        <taxon>Oniscidea</taxon>
        <taxon>Crinocheta</taxon>
        <taxon>Armadillidiidae</taxon>
        <taxon>Armadillidium</taxon>
    </lineage>
</organism>
<dbReference type="Gene3D" id="1.10.10.10">
    <property type="entry name" value="Winged helix-like DNA-binding domain superfamily/Winged helix DNA-binding domain"/>
    <property type="match status" value="1"/>
</dbReference>
<dbReference type="CDD" id="cd00073">
    <property type="entry name" value="H15"/>
    <property type="match status" value="1"/>
</dbReference>
<dbReference type="AlphaFoldDB" id="A0A5N5TIM0"/>
<evidence type="ECO:0000256" key="1">
    <source>
        <dbReference type="SAM" id="MobiDB-lite"/>
    </source>
</evidence>
<gene>
    <name evidence="3" type="primary">H1FOO</name>
    <name evidence="3" type="ORF">Anas_10570</name>
</gene>
<evidence type="ECO:0000259" key="2">
    <source>
        <dbReference type="PROSITE" id="PS51504"/>
    </source>
</evidence>
<dbReference type="GO" id="GO:0006334">
    <property type="term" value="P:nucleosome assembly"/>
    <property type="evidence" value="ECO:0007669"/>
    <property type="project" value="InterPro"/>
</dbReference>
<evidence type="ECO:0000313" key="4">
    <source>
        <dbReference type="Proteomes" id="UP000326759"/>
    </source>
</evidence>
<dbReference type="PROSITE" id="PS51504">
    <property type="entry name" value="H15"/>
    <property type="match status" value="1"/>
</dbReference>
<dbReference type="SUPFAM" id="SSF46785">
    <property type="entry name" value="Winged helix' DNA-binding domain"/>
    <property type="match status" value="1"/>
</dbReference>
<dbReference type="EMBL" id="SEYY01002161">
    <property type="protein sequence ID" value="KAB7504880.1"/>
    <property type="molecule type" value="Genomic_DNA"/>
</dbReference>
<proteinExistence type="predicted"/>
<feature type="compositionally biased region" description="Basic residues" evidence="1">
    <location>
        <begin position="53"/>
        <end position="64"/>
    </location>
</feature>
<keyword evidence="4" id="KW-1185">Reference proteome</keyword>
<dbReference type="Pfam" id="PF00538">
    <property type="entry name" value="Linker_histone"/>
    <property type="match status" value="1"/>
</dbReference>
<feature type="non-terminal residue" evidence="3">
    <location>
        <position position="189"/>
    </location>
</feature>
<name>A0A5N5TIM0_9CRUS</name>
<feature type="compositionally biased region" description="Basic and acidic residues" evidence="1">
    <location>
        <begin position="26"/>
        <end position="39"/>
    </location>
</feature>
<dbReference type="GO" id="GO:0000786">
    <property type="term" value="C:nucleosome"/>
    <property type="evidence" value="ECO:0007669"/>
    <property type="project" value="InterPro"/>
</dbReference>
<protein>
    <submittedName>
        <fullName evidence="3">Histone H1oo</fullName>
    </submittedName>
</protein>
<feature type="compositionally biased region" description="Polar residues" evidence="1">
    <location>
        <begin position="162"/>
        <end position="171"/>
    </location>
</feature>
<dbReference type="InterPro" id="IPR005818">
    <property type="entry name" value="Histone_H1/H5_H15"/>
</dbReference>
<comment type="caution">
    <text evidence="3">The sequence shown here is derived from an EMBL/GenBank/DDBJ whole genome shotgun (WGS) entry which is preliminary data.</text>
</comment>
<dbReference type="SMART" id="SM00526">
    <property type="entry name" value="H15"/>
    <property type="match status" value="1"/>
</dbReference>
<feature type="region of interest" description="Disordered" evidence="1">
    <location>
        <begin position="1"/>
        <end position="72"/>
    </location>
</feature>
<sequence length="189" mass="21468">MSEETGKEESVNKEEEKQPPKKRVKKTEPLKKSSKKDESESSEVTDEGETKTKKGKTKGGKKKSNKLDHPKTIDMILEALENLEDKNGSSVQAIKAYIIDNYKVRDDMIKSMMKRALATALKDNLVGRPKNQEQISQVLSGRYVLGAKKRDDIPPPKPRPSQLRQLNVLNSKKNVTKTKKKEKKKKGFY</sequence>
<feature type="domain" description="H15" evidence="2">
    <location>
        <begin position="68"/>
        <end position="147"/>
    </location>
</feature>
<reference evidence="3 4" key="1">
    <citation type="journal article" date="2019" name="PLoS Biol.">
        <title>Sex chromosomes control vertical transmission of feminizing Wolbachia symbionts in an isopod.</title>
        <authorList>
            <person name="Becking T."/>
            <person name="Chebbi M.A."/>
            <person name="Giraud I."/>
            <person name="Moumen B."/>
            <person name="Laverre T."/>
            <person name="Caubet Y."/>
            <person name="Peccoud J."/>
            <person name="Gilbert C."/>
            <person name="Cordaux R."/>
        </authorList>
    </citation>
    <scope>NUCLEOTIDE SEQUENCE [LARGE SCALE GENOMIC DNA]</scope>
    <source>
        <strain evidence="3">ANa2</strain>
        <tissue evidence="3">Whole body excluding digestive tract and cuticle</tissue>
    </source>
</reference>
<feature type="compositionally biased region" description="Basic residues" evidence="1">
    <location>
        <begin position="174"/>
        <end position="189"/>
    </location>
</feature>
<dbReference type="OrthoDB" id="1110759at2759"/>
<dbReference type="GO" id="GO:0003677">
    <property type="term" value="F:DNA binding"/>
    <property type="evidence" value="ECO:0007669"/>
    <property type="project" value="InterPro"/>
</dbReference>
<feature type="region of interest" description="Disordered" evidence="1">
    <location>
        <begin position="146"/>
        <end position="189"/>
    </location>
</feature>